<reference evidence="11" key="1">
    <citation type="journal article" date="2019" name="Int. J. Syst. Evol. Microbiol.">
        <title>The Global Catalogue of Microorganisms (GCM) 10K type strain sequencing project: providing services to taxonomists for standard genome sequencing and annotation.</title>
        <authorList>
            <consortium name="The Broad Institute Genomics Platform"/>
            <consortium name="The Broad Institute Genome Sequencing Center for Infectious Disease"/>
            <person name="Wu L."/>
            <person name="Ma J."/>
        </authorList>
    </citation>
    <scope>NUCLEOTIDE SEQUENCE [LARGE SCALE GENOMIC DNA]</scope>
    <source>
        <strain evidence="11">JCM 9687</strain>
    </source>
</reference>
<feature type="compositionally biased region" description="Basic and acidic residues" evidence="7">
    <location>
        <begin position="243"/>
        <end position="252"/>
    </location>
</feature>
<evidence type="ECO:0000256" key="3">
    <source>
        <dbReference type="ARBA" id="ARBA00022692"/>
    </source>
</evidence>
<evidence type="ECO:0000313" key="10">
    <source>
        <dbReference type="EMBL" id="GAA3360519.1"/>
    </source>
</evidence>
<dbReference type="SMART" id="SM00014">
    <property type="entry name" value="acidPPc"/>
    <property type="match status" value="1"/>
</dbReference>
<sequence length="283" mass="30162">MMLGMSTPAVQPSLAAEPNPYVPGLSSDLYRGIAGAGAASPEWLQAFAEFFTEAAIIGFLAAFAVLFVQARNDEDHVMARAVLPPLGTALAYLVSEVVKSFVQEDRPCRAVAHAQSIAACPELGDWSFPSNHSTIAAAAAIGLFCARRSWGWAAVVVGLLTGLSRVFVGVHYPHDVLVGLLLGGAVAALLPLLAERITPLVGRLRETSAGELVLGAGDDGWDDFADYDDRDEHEHFDEFDDFDGVRGEDRARAGRPAPVADDDRTVQLPAVDDATVQLPTVRR</sequence>
<feature type="transmembrane region" description="Helical" evidence="8">
    <location>
        <begin position="176"/>
        <end position="194"/>
    </location>
</feature>
<keyword evidence="2" id="KW-1003">Cell membrane</keyword>
<name>A0ABP6RU54_9PSEU</name>
<keyword evidence="5 8" id="KW-1133">Transmembrane helix</keyword>
<dbReference type="Proteomes" id="UP001500483">
    <property type="component" value="Unassembled WGS sequence"/>
</dbReference>
<feature type="region of interest" description="Disordered" evidence="7">
    <location>
        <begin position="238"/>
        <end position="264"/>
    </location>
</feature>
<evidence type="ECO:0000259" key="9">
    <source>
        <dbReference type="SMART" id="SM00014"/>
    </source>
</evidence>
<comment type="caution">
    <text evidence="10">The sequence shown here is derived from an EMBL/GenBank/DDBJ whole genome shotgun (WGS) entry which is preliminary data.</text>
</comment>
<gene>
    <name evidence="10" type="ORF">GCM10020366_40840</name>
</gene>
<dbReference type="InterPro" id="IPR036938">
    <property type="entry name" value="PAP2/HPO_sf"/>
</dbReference>
<feature type="domain" description="Phosphatidic acid phosphatase type 2/haloperoxidase" evidence="9">
    <location>
        <begin position="81"/>
        <end position="191"/>
    </location>
</feature>
<evidence type="ECO:0000256" key="2">
    <source>
        <dbReference type="ARBA" id="ARBA00022475"/>
    </source>
</evidence>
<dbReference type="Gene3D" id="1.20.144.10">
    <property type="entry name" value="Phosphatidic acid phosphatase type 2/haloperoxidase"/>
    <property type="match status" value="1"/>
</dbReference>
<evidence type="ECO:0000256" key="6">
    <source>
        <dbReference type="ARBA" id="ARBA00023136"/>
    </source>
</evidence>
<dbReference type="EMBL" id="BAAAYK010000038">
    <property type="protein sequence ID" value="GAA3360519.1"/>
    <property type="molecule type" value="Genomic_DNA"/>
</dbReference>
<dbReference type="Pfam" id="PF01569">
    <property type="entry name" value="PAP2"/>
    <property type="match status" value="1"/>
</dbReference>
<organism evidence="10 11">
    <name type="scientific">Saccharopolyspora gregorii</name>
    <dbReference type="NCBI Taxonomy" id="33914"/>
    <lineage>
        <taxon>Bacteria</taxon>
        <taxon>Bacillati</taxon>
        <taxon>Actinomycetota</taxon>
        <taxon>Actinomycetes</taxon>
        <taxon>Pseudonocardiales</taxon>
        <taxon>Pseudonocardiaceae</taxon>
        <taxon>Saccharopolyspora</taxon>
    </lineage>
</organism>
<keyword evidence="3 8" id="KW-0812">Transmembrane</keyword>
<evidence type="ECO:0000256" key="8">
    <source>
        <dbReference type="SAM" id="Phobius"/>
    </source>
</evidence>
<keyword evidence="6 8" id="KW-0472">Membrane</keyword>
<protein>
    <recommendedName>
        <fullName evidence="9">Phosphatidic acid phosphatase type 2/haloperoxidase domain-containing protein</fullName>
    </recommendedName>
</protein>
<dbReference type="SUPFAM" id="SSF48317">
    <property type="entry name" value="Acid phosphatase/Vanadium-dependent haloperoxidase"/>
    <property type="match status" value="1"/>
</dbReference>
<proteinExistence type="predicted"/>
<evidence type="ECO:0000313" key="11">
    <source>
        <dbReference type="Proteomes" id="UP001500483"/>
    </source>
</evidence>
<keyword evidence="4" id="KW-0378">Hydrolase</keyword>
<feature type="transmembrane region" description="Helical" evidence="8">
    <location>
        <begin position="50"/>
        <end position="70"/>
    </location>
</feature>
<comment type="subcellular location">
    <subcellularLocation>
        <location evidence="1">Cell membrane</location>
        <topology evidence="1">Multi-pass membrane protein</topology>
    </subcellularLocation>
</comment>
<accession>A0ABP6RU54</accession>
<feature type="transmembrane region" description="Helical" evidence="8">
    <location>
        <begin position="150"/>
        <end position="170"/>
    </location>
</feature>
<dbReference type="PANTHER" id="PTHR14969:SF62">
    <property type="entry name" value="DECAPRENYLPHOSPHORYL-5-PHOSPHORIBOSE PHOSPHATASE RV3807C-RELATED"/>
    <property type="match status" value="1"/>
</dbReference>
<evidence type="ECO:0000256" key="4">
    <source>
        <dbReference type="ARBA" id="ARBA00022801"/>
    </source>
</evidence>
<evidence type="ECO:0000256" key="1">
    <source>
        <dbReference type="ARBA" id="ARBA00004651"/>
    </source>
</evidence>
<dbReference type="PANTHER" id="PTHR14969">
    <property type="entry name" value="SPHINGOSINE-1-PHOSPHATE PHOSPHOHYDROLASE"/>
    <property type="match status" value="1"/>
</dbReference>
<dbReference type="InterPro" id="IPR000326">
    <property type="entry name" value="PAP2/HPO"/>
</dbReference>
<evidence type="ECO:0000256" key="5">
    <source>
        <dbReference type="ARBA" id="ARBA00022989"/>
    </source>
</evidence>
<keyword evidence="11" id="KW-1185">Reference proteome</keyword>
<evidence type="ECO:0000256" key="7">
    <source>
        <dbReference type="SAM" id="MobiDB-lite"/>
    </source>
</evidence>